<proteinExistence type="predicted"/>
<evidence type="ECO:0000259" key="1">
    <source>
        <dbReference type="Pfam" id="PF07287"/>
    </source>
</evidence>
<dbReference type="OrthoDB" id="9763456at2"/>
<dbReference type="RefSeq" id="WP_133767965.1">
    <property type="nucleotide sequence ID" value="NZ_SNZR01000011.1"/>
</dbReference>
<dbReference type="Pfam" id="PF07287">
    <property type="entry name" value="AtuA"/>
    <property type="match status" value="1"/>
</dbReference>
<dbReference type="Proteomes" id="UP000295122">
    <property type="component" value="Unassembled WGS sequence"/>
</dbReference>
<accession>A0A4R7C869</accession>
<dbReference type="AlphaFoldDB" id="A0A4R7C869"/>
<organism evidence="2 3">
    <name type="scientific">Enterovirga rhinocerotis</name>
    <dbReference type="NCBI Taxonomy" id="1339210"/>
    <lineage>
        <taxon>Bacteria</taxon>
        <taxon>Pseudomonadati</taxon>
        <taxon>Pseudomonadota</taxon>
        <taxon>Alphaproteobacteria</taxon>
        <taxon>Hyphomicrobiales</taxon>
        <taxon>Methylobacteriaceae</taxon>
        <taxon>Enterovirga</taxon>
    </lineage>
</organism>
<dbReference type="PANTHER" id="PTHR47472:SF1">
    <property type="entry name" value="DUF1446-DOMAIN-CONTAINING PROTEIN"/>
    <property type="match status" value="1"/>
</dbReference>
<sequence>MRHDERRVSARRSSVRIGCGAGMSDDRIGPAADLVERGELDVIVFECLAERTIARETLARSRDPERGYTPTMAARLRAVLPACRRHGVRIVTNMGAANPSAGARLAQREAKDLGLPGISCAVVKGDDVTDLLRGMGSLPLLETGEPLESILPDMASANAYLGADVVAAAMDTGADVVVTGRVADPSLFVGPLIHYFGWSGADLHQLAAGTIAGHLLECSAQVTGGCFADPGRKEVPGLSDLGYPFAEIDTDGRVVLSKTPGSGGRLDRATCTEQLLYEIHDPAAYLTPDCVLDITDVDFVQRGPDRVEVRGAAARPPTSSYKVVVGYFDGFIGSGEITFAGINAVERARLGADLVQQRLARRGLAYSETRIDLIGMTSLHGRDDGRGAPYEVRLRVAARTTSRAAAAAVGAEVRSLHMQGPASAGGGIDQGVQEVLAVKSVLLPRHLVTPSVEFMAA</sequence>
<comment type="caution">
    <text evidence="2">The sequence shown here is derived from an EMBL/GenBank/DDBJ whole genome shotgun (WGS) entry which is preliminary data.</text>
</comment>
<dbReference type="InterPro" id="IPR010839">
    <property type="entry name" value="AtuA_N"/>
</dbReference>
<evidence type="ECO:0000313" key="3">
    <source>
        <dbReference type="Proteomes" id="UP000295122"/>
    </source>
</evidence>
<name>A0A4R7C869_9HYPH</name>
<dbReference type="EMBL" id="SNZR01000011">
    <property type="protein sequence ID" value="TDR92917.1"/>
    <property type="molecule type" value="Genomic_DNA"/>
</dbReference>
<dbReference type="PANTHER" id="PTHR47472">
    <property type="entry name" value="PROPIONYL-COA CARBOXYLASE"/>
    <property type="match status" value="1"/>
</dbReference>
<keyword evidence="3" id="KW-1185">Reference proteome</keyword>
<reference evidence="2 3" key="1">
    <citation type="submission" date="2019-03" db="EMBL/GenBank/DDBJ databases">
        <title>Genomic Encyclopedia of Type Strains, Phase IV (KMG-IV): sequencing the most valuable type-strain genomes for metagenomic binning, comparative biology and taxonomic classification.</title>
        <authorList>
            <person name="Goeker M."/>
        </authorList>
    </citation>
    <scope>NUCLEOTIDE SEQUENCE [LARGE SCALE GENOMIC DNA]</scope>
    <source>
        <strain evidence="2 3">DSM 25903</strain>
    </source>
</reference>
<gene>
    <name evidence="2" type="ORF">EV668_0161</name>
</gene>
<feature type="domain" description="Acyclic terpene utilisation N-terminal" evidence="1">
    <location>
        <begin position="15"/>
        <end position="453"/>
    </location>
</feature>
<protein>
    <submittedName>
        <fullName evidence="2">Uncharacterized protein DUF1446</fullName>
    </submittedName>
</protein>
<evidence type="ECO:0000313" key="2">
    <source>
        <dbReference type="EMBL" id="TDR92917.1"/>
    </source>
</evidence>